<dbReference type="AlphaFoldDB" id="X1SLG8"/>
<reference evidence="1" key="1">
    <citation type="journal article" date="2014" name="Front. Microbiol.">
        <title>High frequency of phylogenetically diverse reductive dehalogenase-homologous genes in deep subseafloor sedimentary metagenomes.</title>
        <authorList>
            <person name="Kawai M."/>
            <person name="Futagami T."/>
            <person name="Toyoda A."/>
            <person name="Takaki Y."/>
            <person name="Nishi S."/>
            <person name="Hori S."/>
            <person name="Arai W."/>
            <person name="Tsubouchi T."/>
            <person name="Morono Y."/>
            <person name="Uchiyama I."/>
            <person name="Ito T."/>
            <person name="Fujiyama A."/>
            <person name="Inagaki F."/>
            <person name="Takami H."/>
        </authorList>
    </citation>
    <scope>NUCLEOTIDE SEQUENCE</scope>
    <source>
        <strain evidence="1">Expedition CK06-06</strain>
    </source>
</reference>
<name>X1SLG8_9ZZZZ</name>
<organism evidence="1">
    <name type="scientific">marine sediment metagenome</name>
    <dbReference type="NCBI Taxonomy" id="412755"/>
    <lineage>
        <taxon>unclassified sequences</taxon>
        <taxon>metagenomes</taxon>
        <taxon>ecological metagenomes</taxon>
    </lineage>
</organism>
<proteinExistence type="predicted"/>
<protein>
    <submittedName>
        <fullName evidence="1">Uncharacterized protein</fullName>
    </submittedName>
</protein>
<sequence>YWYDVGPRVYQAFPYHWIIDPVKDELSQIFRKGKAIALRYSTAVCRHN</sequence>
<comment type="caution">
    <text evidence="1">The sequence shown here is derived from an EMBL/GenBank/DDBJ whole genome shotgun (WGS) entry which is preliminary data.</text>
</comment>
<gene>
    <name evidence="1" type="ORF">S12H4_16127</name>
</gene>
<evidence type="ECO:0000313" key="1">
    <source>
        <dbReference type="EMBL" id="GAI76210.1"/>
    </source>
</evidence>
<accession>X1SLG8</accession>
<dbReference type="EMBL" id="BARW01007784">
    <property type="protein sequence ID" value="GAI76210.1"/>
    <property type="molecule type" value="Genomic_DNA"/>
</dbReference>
<feature type="non-terminal residue" evidence="1">
    <location>
        <position position="1"/>
    </location>
</feature>